<feature type="transmembrane region" description="Helical" evidence="6">
    <location>
        <begin position="392"/>
        <end position="413"/>
    </location>
</feature>
<dbReference type="InterPro" id="IPR005828">
    <property type="entry name" value="MFS_sugar_transport-like"/>
</dbReference>
<evidence type="ECO:0000259" key="7">
    <source>
        <dbReference type="PROSITE" id="PS50850"/>
    </source>
</evidence>
<sequence>MSGPAGRAAPDSLQGEVIPEESRQLMARLDRIRTWSLSPAFLAIIGVGFLFTFYDIFDINVSFVQTCTQLVAGCTPENALASLPLPVVLNLVGYVVGTLVLSPLSDRIGRRNMLLITMLITGLGSLYTALSGDFANFTISRVITGIGIGADLAIVNTYIGEVSPKHSRAKFTTVIFIMSALGAFFGIWLGLFLTTPASPWPAGLPFALGLESGWRWMYAIGAILAIVAIVLRFQLPESPRWLAERGRIAEAEAVAVSMEARAARRGALAEPTLTAVPTHWPPARRVPYADIFGNPVYLRRTILLFFLWFFGYITVYAYAAGFTSVFTSLGFSPPEAGVIAAVGTLGFVGEAIIMSFIVEKMERRYWLPVGTIVTFIGAVVIAIGGQSLVVDFIGAILIFAGFNLWVSPTYALTAENFPTRARSTGFAIVDGVGHLGGGIGIMVLAPLIPHLSVFWALMLISCFLIIASILAQFTVHTRNRGLEDVSP</sequence>
<dbReference type="PANTHER" id="PTHR23511:SF34">
    <property type="entry name" value="SYNAPTIC VESICLE GLYCOPROTEIN 2"/>
    <property type="match status" value="1"/>
</dbReference>
<reference evidence="8" key="1">
    <citation type="submission" date="2022-01" db="EMBL/GenBank/DDBJ databases">
        <title>Microbacterium eymi and Microbacterium rhizovicinus sp. nov., isolated from the rhizospheric soil of Elymus tsukushiensis, a plant native to the Dokdo Islands, Republic of Korea.</title>
        <authorList>
            <person name="Hwang Y.J."/>
        </authorList>
    </citation>
    <scope>NUCLEOTIDE SEQUENCE</scope>
    <source>
        <strain evidence="8">KUDC0405</strain>
    </source>
</reference>
<dbReference type="InterPro" id="IPR020846">
    <property type="entry name" value="MFS_dom"/>
</dbReference>
<evidence type="ECO:0000256" key="6">
    <source>
        <dbReference type="SAM" id="Phobius"/>
    </source>
</evidence>
<dbReference type="InterPro" id="IPR005829">
    <property type="entry name" value="Sugar_transporter_CS"/>
</dbReference>
<feature type="transmembrane region" description="Helical" evidence="6">
    <location>
        <begin position="454"/>
        <end position="473"/>
    </location>
</feature>
<evidence type="ECO:0000313" key="9">
    <source>
        <dbReference type="Proteomes" id="UP001054811"/>
    </source>
</evidence>
<evidence type="ECO:0000256" key="1">
    <source>
        <dbReference type="ARBA" id="ARBA00004651"/>
    </source>
</evidence>
<organism evidence="8 9">
    <name type="scientific">Microbacterium elymi</name>
    <dbReference type="NCBI Taxonomy" id="2909587"/>
    <lineage>
        <taxon>Bacteria</taxon>
        <taxon>Bacillati</taxon>
        <taxon>Actinomycetota</taxon>
        <taxon>Actinomycetes</taxon>
        <taxon>Micrococcales</taxon>
        <taxon>Microbacteriaceae</taxon>
        <taxon>Microbacterium</taxon>
    </lineage>
</organism>
<keyword evidence="2" id="KW-0813">Transport</keyword>
<feature type="transmembrane region" description="Helical" evidence="6">
    <location>
        <begin position="302"/>
        <end position="326"/>
    </location>
</feature>
<feature type="transmembrane region" description="Helical" evidence="6">
    <location>
        <begin position="338"/>
        <end position="358"/>
    </location>
</feature>
<feature type="transmembrane region" description="Helical" evidence="6">
    <location>
        <begin position="32"/>
        <end position="54"/>
    </location>
</feature>
<feature type="transmembrane region" description="Helical" evidence="6">
    <location>
        <begin position="113"/>
        <end position="130"/>
    </location>
</feature>
<keyword evidence="9" id="KW-1185">Reference proteome</keyword>
<protein>
    <submittedName>
        <fullName evidence="8">MFS transporter</fullName>
    </submittedName>
</protein>
<keyword evidence="3 6" id="KW-0812">Transmembrane</keyword>
<proteinExistence type="predicted"/>
<dbReference type="RefSeq" id="WP_259612893.1">
    <property type="nucleotide sequence ID" value="NZ_CP091139.2"/>
</dbReference>
<dbReference type="PANTHER" id="PTHR23511">
    <property type="entry name" value="SYNAPTIC VESICLE GLYCOPROTEIN 2"/>
    <property type="match status" value="1"/>
</dbReference>
<gene>
    <name evidence="8" type="ORF">L2X98_24915</name>
</gene>
<evidence type="ECO:0000313" key="8">
    <source>
        <dbReference type="EMBL" id="UUT36244.1"/>
    </source>
</evidence>
<evidence type="ECO:0000256" key="2">
    <source>
        <dbReference type="ARBA" id="ARBA00022448"/>
    </source>
</evidence>
<dbReference type="PROSITE" id="PS50850">
    <property type="entry name" value="MFS"/>
    <property type="match status" value="1"/>
</dbReference>
<evidence type="ECO:0000256" key="4">
    <source>
        <dbReference type="ARBA" id="ARBA00022989"/>
    </source>
</evidence>
<feature type="transmembrane region" description="Helical" evidence="6">
    <location>
        <begin position="365"/>
        <end position="386"/>
    </location>
</feature>
<feature type="domain" description="Major facilitator superfamily (MFS) profile" evidence="7">
    <location>
        <begin position="41"/>
        <end position="479"/>
    </location>
</feature>
<accession>A0ABY5NM25</accession>
<evidence type="ECO:0000256" key="5">
    <source>
        <dbReference type="ARBA" id="ARBA00023136"/>
    </source>
</evidence>
<dbReference type="CDD" id="cd17316">
    <property type="entry name" value="MFS_SV2_like"/>
    <property type="match status" value="1"/>
</dbReference>
<comment type="subcellular location">
    <subcellularLocation>
        <location evidence="1">Cell membrane</location>
        <topology evidence="1">Multi-pass membrane protein</topology>
    </subcellularLocation>
</comment>
<dbReference type="Pfam" id="PF00083">
    <property type="entry name" value="Sugar_tr"/>
    <property type="match status" value="1"/>
</dbReference>
<feature type="transmembrane region" description="Helical" evidence="6">
    <location>
        <begin position="425"/>
        <end position="448"/>
    </location>
</feature>
<feature type="transmembrane region" description="Helical" evidence="6">
    <location>
        <begin position="213"/>
        <end position="235"/>
    </location>
</feature>
<keyword evidence="4 6" id="KW-1133">Transmembrane helix</keyword>
<dbReference type="SUPFAM" id="SSF103473">
    <property type="entry name" value="MFS general substrate transporter"/>
    <property type="match status" value="1"/>
</dbReference>
<dbReference type="PROSITE" id="PS00217">
    <property type="entry name" value="SUGAR_TRANSPORT_2"/>
    <property type="match status" value="1"/>
</dbReference>
<dbReference type="PROSITE" id="PS00216">
    <property type="entry name" value="SUGAR_TRANSPORT_1"/>
    <property type="match status" value="1"/>
</dbReference>
<feature type="transmembrane region" description="Helical" evidence="6">
    <location>
        <begin position="79"/>
        <end position="101"/>
    </location>
</feature>
<evidence type="ECO:0000256" key="3">
    <source>
        <dbReference type="ARBA" id="ARBA00022692"/>
    </source>
</evidence>
<dbReference type="Proteomes" id="UP001054811">
    <property type="component" value="Chromosome"/>
</dbReference>
<feature type="transmembrane region" description="Helical" evidence="6">
    <location>
        <begin position="171"/>
        <end position="193"/>
    </location>
</feature>
<dbReference type="InterPro" id="IPR036259">
    <property type="entry name" value="MFS_trans_sf"/>
</dbReference>
<dbReference type="Gene3D" id="1.20.1250.20">
    <property type="entry name" value="MFS general substrate transporter like domains"/>
    <property type="match status" value="1"/>
</dbReference>
<name>A0ABY5NM25_9MICO</name>
<keyword evidence="5 6" id="KW-0472">Membrane</keyword>
<dbReference type="EMBL" id="CP091139">
    <property type="protein sequence ID" value="UUT36244.1"/>
    <property type="molecule type" value="Genomic_DNA"/>
</dbReference>
<feature type="transmembrane region" description="Helical" evidence="6">
    <location>
        <begin position="142"/>
        <end position="159"/>
    </location>
</feature>